<keyword evidence="10" id="KW-1185">Reference proteome</keyword>
<evidence type="ECO:0000313" key="9">
    <source>
        <dbReference type="EMBL" id="KAK8881431.1"/>
    </source>
</evidence>
<proteinExistence type="predicted"/>
<dbReference type="PROSITE" id="PS50975">
    <property type="entry name" value="ATP_GRASP"/>
    <property type="match status" value="1"/>
</dbReference>
<name>A0ABR2JRN1_9EUKA</name>
<keyword evidence="1" id="KW-0436">Ligase</keyword>
<evidence type="ECO:0000259" key="8">
    <source>
        <dbReference type="PROSITE" id="PS50975"/>
    </source>
</evidence>
<dbReference type="EMBL" id="JAPFFF010000010">
    <property type="protein sequence ID" value="KAK8881431.1"/>
    <property type="molecule type" value="Genomic_DNA"/>
</dbReference>
<evidence type="ECO:0000256" key="4">
    <source>
        <dbReference type="ARBA" id="ARBA00041448"/>
    </source>
</evidence>
<evidence type="ECO:0000256" key="6">
    <source>
        <dbReference type="PROSITE-ProRule" id="PRU00409"/>
    </source>
</evidence>
<protein>
    <recommendedName>
        <fullName evidence="4">Tubulin--tyrosine ligase-like protein 5</fullName>
    </recommendedName>
</protein>
<evidence type="ECO:0000256" key="2">
    <source>
        <dbReference type="ARBA" id="ARBA00022741"/>
    </source>
</evidence>
<organism evidence="9 10">
    <name type="scientific">Tritrichomonas musculus</name>
    <dbReference type="NCBI Taxonomy" id="1915356"/>
    <lineage>
        <taxon>Eukaryota</taxon>
        <taxon>Metamonada</taxon>
        <taxon>Parabasalia</taxon>
        <taxon>Tritrichomonadida</taxon>
        <taxon>Tritrichomonadidae</taxon>
        <taxon>Tritrichomonas</taxon>
    </lineage>
</organism>
<dbReference type="PROSITE" id="PS51221">
    <property type="entry name" value="TTL"/>
    <property type="match status" value="1"/>
</dbReference>
<gene>
    <name evidence="9" type="ORF">M9Y10_004167</name>
</gene>
<keyword evidence="3 6" id="KW-0067">ATP-binding</keyword>
<evidence type="ECO:0000256" key="1">
    <source>
        <dbReference type="ARBA" id="ARBA00022598"/>
    </source>
</evidence>
<dbReference type="Proteomes" id="UP001470230">
    <property type="component" value="Unassembled WGS sequence"/>
</dbReference>
<dbReference type="Gene3D" id="3.30.470.20">
    <property type="entry name" value="ATP-grasp fold, B domain"/>
    <property type="match status" value="1"/>
</dbReference>
<evidence type="ECO:0000256" key="3">
    <source>
        <dbReference type="ARBA" id="ARBA00022840"/>
    </source>
</evidence>
<comment type="catalytic activity">
    <reaction evidence="5">
        <text>L-glutamyl-[protein] + L-glutamate + ATP = gamma-L-glutamyl-L-glutamyl-[protein] + ADP + phosphate + H(+)</text>
        <dbReference type="Rhea" id="RHEA:60144"/>
        <dbReference type="Rhea" id="RHEA-COMP:10208"/>
        <dbReference type="Rhea" id="RHEA-COMP:15517"/>
        <dbReference type="ChEBI" id="CHEBI:15378"/>
        <dbReference type="ChEBI" id="CHEBI:29973"/>
        <dbReference type="ChEBI" id="CHEBI:29985"/>
        <dbReference type="ChEBI" id="CHEBI:30616"/>
        <dbReference type="ChEBI" id="CHEBI:43474"/>
        <dbReference type="ChEBI" id="CHEBI:143622"/>
        <dbReference type="ChEBI" id="CHEBI:456216"/>
    </reaction>
    <physiologicalReaction direction="left-to-right" evidence="5">
        <dbReference type="Rhea" id="RHEA:60145"/>
    </physiologicalReaction>
</comment>
<evidence type="ECO:0000313" key="10">
    <source>
        <dbReference type="Proteomes" id="UP001470230"/>
    </source>
</evidence>
<feature type="compositionally biased region" description="Polar residues" evidence="7">
    <location>
        <begin position="750"/>
        <end position="787"/>
    </location>
</feature>
<dbReference type="SUPFAM" id="SSF56059">
    <property type="entry name" value="Glutathione synthetase ATP-binding domain-like"/>
    <property type="match status" value="1"/>
</dbReference>
<evidence type="ECO:0000256" key="5">
    <source>
        <dbReference type="ARBA" id="ARBA00049274"/>
    </source>
</evidence>
<feature type="compositionally biased region" description="Basic and acidic residues" evidence="7">
    <location>
        <begin position="548"/>
        <end position="708"/>
    </location>
</feature>
<dbReference type="PANTHER" id="PTHR12241">
    <property type="entry name" value="TUBULIN POLYGLUTAMYLASE"/>
    <property type="match status" value="1"/>
</dbReference>
<reference evidence="9 10" key="1">
    <citation type="submission" date="2024-04" db="EMBL/GenBank/DDBJ databases">
        <title>Tritrichomonas musculus Genome.</title>
        <authorList>
            <person name="Alves-Ferreira E."/>
            <person name="Grigg M."/>
            <person name="Lorenzi H."/>
            <person name="Galac M."/>
        </authorList>
    </citation>
    <scope>NUCLEOTIDE SEQUENCE [LARGE SCALE GENOMIC DNA]</scope>
    <source>
        <strain evidence="9 10">EAF2021</strain>
    </source>
</reference>
<feature type="region of interest" description="Disordered" evidence="7">
    <location>
        <begin position="540"/>
        <end position="822"/>
    </location>
</feature>
<evidence type="ECO:0000256" key="7">
    <source>
        <dbReference type="SAM" id="MobiDB-lite"/>
    </source>
</evidence>
<feature type="compositionally biased region" description="Polar residues" evidence="7">
    <location>
        <begin position="709"/>
        <end position="723"/>
    </location>
</feature>
<feature type="domain" description="ATP-grasp" evidence="8">
    <location>
        <begin position="322"/>
        <end position="366"/>
    </location>
</feature>
<comment type="caution">
    <text evidence="9">The sequence shown here is derived from an EMBL/GenBank/DDBJ whole genome shotgun (WGS) entry which is preliminary data.</text>
</comment>
<accession>A0ABR2JRN1</accession>
<keyword evidence="2 6" id="KW-0547">Nucleotide-binding</keyword>
<sequence length="822" mass="95699">MYRKEEFYQLFRSAPLPFKIFSFSESGQPPETQTNSPLFYSHKMTTDITLKVFEECGFHQGTNAMICHILIGRSFTDPQLQTLNDFQKCCHFSSTYLMGTKSELHNRMKELSSRLGKQVPFYPRSYYPPDDYEELLEAWNARKYWIIKAPALSRAREIRVVSSDDEKPPMLPYVVEEYITPPYLITGRKFDIRLYALITSINPMTIYYHREGLGLFAVHEYRHSDDMNLSDLQMHLTNYEINRNSDGFIECDGTTEKIQNSKWSLPFLWKYFDEIGVDSKKLRQEIEDVSTSAIIACMCSIRNAQNKNIKHHRKSSFEFVGVDILLDENLKPYLLEINISPSMAGTSKLDEKIKLEVAHDLYNIVRILDVSSLHPKECMGYFAYEREYFLSKQKQILLKTQFVNNEESGGFLDGFFGLFSDNRSNSDFFNDKKVTREQAVIDGLIDPWDSPTFAEYTIVREFIEEQERSRGFHRAYPRRKNIRQFEKCFDFYNYEDIVLNKWISMDKRKRFEILIENFDMYYTALQKCCKIRDECDKPDIVFPMKSDNNNEKETDKNEKEIDKNEKEIDKNEKETDKNEKEIDKNEKEAGKNEKEMNNNEKEAGNNEKEEGKNEKEEGNNEKEAGNNEKEAGNNEKEEGNNEKEAGNNEKEEGNNEKEEGNNEKEEGNNEKEEGKNEKEMNNNEKEAGKNEKETGKNEKEADNDDHSYQDSQNSVINCSNEITNQQQSFQSQENEEQILDKKDINEEESLQSQSNKNLVNDNSNQKAQLQSSKKGGQEQNKGNSNESFDVPLLNEEGSKDNSTNASTAEAEKEEEQSGCLIQ</sequence>
<dbReference type="InterPro" id="IPR011761">
    <property type="entry name" value="ATP-grasp"/>
</dbReference>
<dbReference type="PANTHER" id="PTHR12241:SF145">
    <property type="entry name" value="TUBULIN POLYGLUTAMYLASE TTLL5"/>
    <property type="match status" value="1"/>
</dbReference>
<dbReference type="Pfam" id="PF03133">
    <property type="entry name" value="TTL"/>
    <property type="match status" value="1"/>
</dbReference>
<dbReference type="InterPro" id="IPR004344">
    <property type="entry name" value="TTL/TTLL_fam"/>
</dbReference>